<gene>
    <name evidence="1" type="ORF">ACFPPC_07165</name>
</gene>
<sequence>MLDRRHFLAAATATVAMPRLARAAEPLVLWGPPATPGLLLVAAAKDPVLKPFAETVEVRIWRTPDEMRAGVSSGGMKAVVVPSYVAANLHNRGLGIRLANVLTHGLLQVVAPAGSVQTLADLRGKRVAVPFKNDMPDFLFRRLLAAQGLKPEELTIDYSGTPPEAVQLLLGGRVDAALLSEPATSGAILLSGLRAKPLERAVDLRKLWAAATGRPNMPQAGLALTDALTKQIGTEGIAALQRAIEAALGTVIADPAAVASEAAPLFQLPAPVLARAAPVSNLAAQTASAARPDLEALFAALAADDPRIIGGKLPGDAFYAL</sequence>
<name>A0ABW0H5J4_9HYPH</name>
<dbReference type="Pfam" id="PF13379">
    <property type="entry name" value="NMT1_2"/>
    <property type="match status" value="1"/>
</dbReference>
<dbReference type="PANTHER" id="PTHR30024:SF46">
    <property type="entry name" value="ABC TRANSPORTER, SUBSTRATE-BINDING LIPOPROTEIN"/>
    <property type="match status" value="1"/>
</dbReference>
<reference evidence="2" key="1">
    <citation type="journal article" date="2019" name="Int. J. Syst. Evol. Microbiol.">
        <title>The Global Catalogue of Microorganisms (GCM) 10K type strain sequencing project: providing services to taxonomists for standard genome sequencing and annotation.</title>
        <authorList>
            <consortium name="The Broad Institute Genomics Platform"/>
            <consortium name="The Broad Institute Genome Sequencing Center for Infectious Disease"/>
            <person name="Wu L."/>
            <person name="Ma J."/>
        </authorList>
    </citation>
    <scope>NUCLEOTIDE SEQUENCE [LARGE SCALE GENOMIC DNA]</scope>
    <source>
        <strain evidence="2">CGMCC 1.16326</strain>
    </source>
</reference>
<dbReference type="PIRSF" id="PIRSF027386">
    <property type="entry name" value="UCP027386_ABC_sbc_TM0202"/>
    <property type="match status" value="1"/>
</dbReference>
<dbReference type="Gene3D" id="3.40.190.10">
    <property type="entry name" value="Periplasmic binding protein-like II"/>
    <property type="match status" value="2"/>
</dbReference>
<evidence type="ECO:0000313" key="1">
    <source>
        <dbReference type="EMBL" id="MFC5392418.1"/>
    </source>
</evidence>
<dbReference type="InterPro" id="IPR027024">
    <property type="entry name" value="UCP027386_ABC_sbc_TM0202"/>
</dbReference>
<protein>
    <submittedName>
        <fullName evidence="1">ABC transporter substrate-binding protein</fullName>
    </submittedName>
</protein>
<keyword evidence="2" id="KW-1185">Reference proteome</keyword>
<dbReference type="PANTHER" id="PTHR30024">
    <property type="entry name" value="ALIPHATIC SULFONATES-BINDING PROTEIN-RELATED"/>
    <property type="match status" value="1"/>
</dbReference>
<accession>A0ABW0H5J4</accession>
<dbReference type="RefSeq" id="WP_377007181.1">
    <property type="nucleotide sequence ID" value="NZ_JBHSLV010000010.1"/>
</dbReference>
<dbReference type="EMBL" id="JBHSLV010000010">
    <property type="protein sequence ID" value="MFC5392418.1"/>
    <property type="molecule type" value="Genomic_DNA"/>
</dbReference>
<dbReference type="SUPFAM" id="SSF53850">
    <property type="entry name" value="Periplasmic binding protein-like II"/>
    <property type="match status" value="1"/>
</dbReference>
<dbReference type="Proteomes" id="UP001596104">
    <property type="component" value="Unassembled WGS sequence"/>
</dbReference>
<organism evidence="1 2">
    <name type="scientific">Bosea vestrisii</name>
    <dbReference type="NCBI Taxonomy" id="151416"/>
    <lineage>
        <taxon>Bacteria</taxon>
        <taxon>Pseudomonadati</taxon>
        <taxon>Pseudomonadota</taxon>
        <taxon>Alphaproteobacteria</taxon>
        <taxon>Hyphomicrobiales</taxon>
        <taxon>Boseaceae</taxon>
        <taxon>Bosea</taxon>
    </lineage>
</organism>
<proteinExistence type="predicted"/>
<evidence type="ECO:0000313" key="2">
    <source>
        <dbReference type="Proteomes" id="UP001596104"/>
    </source>
</evidence>
<comment type="caution">
    <text evidence="1">The sequence shown here is derived from an EMBL/GenBank/DDBJ whole genome shotgun (WGS) entry which is preliminary data.</text>
</comment>